<reference evidence="1" key="1">
    <citation type="submission" date="2020-05" db="EMBL/GenBank/DDBJ databases">
        <authorList>
            <person name="Chiriac C."/>
            <person name="Salcher M."/>
            <person name="Ghai R."/>
            <person name="Kavagutti S V."/>
        </authorList>
    </citation>
    <scope>NUCLEOTIDE SEQUENCE</scope>
</reference>
<dbReference type="GO" id="GO:0006777">
    <property type="term" value="P:Mo-molybdopterin cofactor biosynthetic process"/>
    <property type="evidence" value="ECO:0007669"/>
    <property type="project" value="InterPro"/>
</dbReference>
<dbReference type="EMBL" id="CAFBIZ010000128">
    <property type="protein sequence ID" value="CAB4850573.1"/>
    <property type="molecule type" value="Genomic_DNA"/>
</dbReference>
<protein>
    <submittedName>
        <fullName evidence="1">Unannotated protein</fullName>
    </submittedName>
</protein>
<evidence type="ECO:0000313" key="1">
    <source>
        <dbReference type="EMBL" id="CAB4850573.1"/>
    </source>
</evidence>
<accession>A0A6J7C463</accession>
<gene>
    <name evidence="1" type="ORF">UFOPK3268_01029</name>
    <name evidence="2" type="ORF">UFOPK4150_00092</name>
</gene>
<name>A0A6J7C463_9ZZZZ</name>
<evidence type="ECO:0000313" key="2">
    <source>
        <dbReference type="EMBL" id="CAB5018569.1"/>
    </source>
</evidence>
<organism evidence="1">
    <name type="scientific">freshwater metagenome</name>
    <dbReference type="NCBI Taxonomy" id="449393"/>
    <lineage>
        <taxon>unclassified sequences</taxon>
        <taxon>metagenomes</taxon>
        <taxon>ecological metagenomes</taxon>
    </lineage>
</organism>
<dbReference type="Pfam" id="PF02391">
    <property type="entry name" value="MoaE"/>
    <property type="match status" value="1"/>
</dbReference>
<dbReference type="InterPro" id="IPR003448">
    <property type="entry name" value="Mopterin_biosynth_MoaE"/>
</dbReference>
<dbReference type="Gene3D" id="3.90.1170.40">
    <property type="entry name" value="Molybdopterin biosynthesis MoaE subunit"/>
    <property type="match status" value="1"/>
</dbReference>
<dbReference type="PANTHER" id="PTHR23404">
    <property type="entry name" value="MOLYBDOPTERIN SYNTHASE RELATED"/>
    <property type="match status" value="1"/>
</dbReference>
<sequence length="140" mass="14947">MSKVRRADVIESPISVRDVEGLVSDASAGAVVTFSGDVRDHDHGRHVMRLEYEGHPSAAEVLAEVAAEVASRHDIIAIAVMHRVGPLAIGESALVAAVSSAHRAEAFAACADLIDTTKNRLPVWKHQIFADGTDEWVNCA</sequence>
<dbReference type="AlphaFoldDB" id="A0A6J7C463"/>
<dbReference type="InterPro" id="IPR036563">
    <property type="entry name" value="MoaE_sf"/>
</dbReference>
<dbReference type="EMBL" id="CAFBPU010000002">
    <property type="protein sequence ID" value="CAB5018569.1"/>
    <property type="molecule type" value="Genomic_DNA"/>
</dbReference>
<dbReference type="CDD" id="cd00756">
    <property type="entry name" value="MoaE"/>
    <property type="match status" value="1"/>
</dbReference>
<proteinExistence type="predicted"/>
<dbReference type="SUPFAM" id="SSF54690">
    <property type="entry name" value="Molybdopterin synthase subunit MoaE"/>
    <property type="match status" value="1"/>
</dbReference>